<feature type="compositionally biased region" description="Basic and acidic residues" evidence="5">
    <location>
        <begin position="131"/>
        <end position="164"/>
    </location>
</feature>
<keyword evidence="8" id="KW-1185">Reference proteome</keyword>
<protein>
    <submittedName>
        <fullName evidence="7">Periplasmic solute binding protein</fullName>
    </submittedName>
</protein>
<evidence type="ECO:0000256" key="3">
    <source>
        <dbReference type="ARBA" id="ARBA00022723"/>
    </source>
</evidence>
<evidence type="ECO:0000256" key="4">
    <source>
        <dbReference type="ARBA" id="ARBA00022729"/>
    </source>
</evidence>
<name>A0A3S4RNQ9_MYCCI</name>
<dbReference type="AlphaFoldDB" id="A0A3S4RNQ9"/>
<dbReference type="PROSITE" id="PS51257">
    <property type="entry name" value="PROKAR_LIPOPROTEIN"/>
    <property type="match status" value="1"/>
</dbReference>
<feature type="signal peptide" evidence="6">
    <location>
        <begin position="1"/>
        <end position="24"/>
    </location>
</feature>
<keyword evidence="4 6" id="KW-0732">Signal</keyword>
<comment type="subcellular location">
    <subcellularLocation>
        <location evidence="1">Cell envelope</location>
    </subcellularLocation>
</comment>
<evidence type="ECO:0000256" key="1">
    <source>
        <dbReference type="ARBA" id="ARBA00004196"/>
    </source>
</evidence>
<proteinExistence type="predicted"/>
<dbReference type="PANTHER" id="PTHR42953:SF1">
    <property type="entry name" value="METAL-BINDING PROTEIN HI_0362-RELATED"/>
    <property type="match status" value="1"/>
</dbReference>
<dbReference type="InterPro" id="IPR006127">
    <property type="entry name" value="ZnuA-like"/>
</dbReference>
<dbReference type="Pfam" id="PF01297">
    <property type="entry name" value="ZnuA"/>
    <property type="match status" value="1"/>
</dbReference>
<gene>
    <name evidence="7" type="primary">adcA</name>
    <name evidence="7" type="ORF">NCTC10485_00412</name>
</gene>
<keyword evidence="2" id="KW-0813">Transport</keyword>
<dbReference type="GO" id="GO:0046872">
    <property type="term" value="F:metal ion binding"/>
    <property type="evidence" value="ECO:0007669"/>
    <property type="project" value="UniProtKB-KW"/>
</dbReference>
<keyword evidence="3" id="KW-0479">Metal-binding</keyword>
<dbReference type="InterPro" id="IPR050492">
    <property type="entry name" value="Bact_metal-bind_prot9"/>
</dbReference>
<dbReference type="Proteomes" id="UP000282551">
    <property type="component" value="Chromosome"/>
</dbReference>
<evidence type="ECO:0000256" key="2">
    <source>
        <dbReference type="ARBA" id="ARBA00022448"/>
    </source>
</evidence>
<sequence length="341" mass="35606">MRMVNPSKLGAAAALALLTPWALAACGSEDTAATPAPSGACPAAPVEVVVSVDQWGDIVSQLGGDCAQVRTVIAGSSVDPHDYEPAPSDAVAFEDAQLVVINGGHYDEWAAKLAATSAPDAPLISAVDLAGGHDHGDHDHDHEGHDHGDDHEGHDHDHEGHDHGGTNPHAWYRPATVHALADAVTAELGNLAPDAREYFEARRAEFADRTAEYDSLIERLRTEVTGKTYAATESVFDDMAAAVGLQDRTPPGYQVSASNETDPSPGDLAAFLTLLEDRGVDVLIVNTQTEGSMPAQLRGAAEAAGVPLVEVTETVAPGADSFQAWQVDQLRTLAEALGVSA</sequence>
<feature type="region of interest" description="Disordered" evidence="5">
    <location>
        <begin position="130"/>
        <end position="171"/>
    </location>
</feature>
<evidence type="ECO:0000313" key="8">
    <source>
        <dbReference type="Proteomes" id="UP000282551"/>
    </source>
</evidence>
<dbReference type="EMBL" id="LR134355">
    <property type="protein sequence ID" value="VEG45089.1"/>
    <property type="molecule type" value="Genomic_DNA"/>
</dbReference>
<feature type="chain" id="PRO_5018631824" evidence="6">
    <location>
        <begin position="25"/>
        <end position="341"/>
    </location>
</feature>
<evidence type="ECO:0000313" key="7">
    <source>
        <dbReference type="EMBL" id="VEG45089.1"/>
    </source>
</evidence>
<dbReference type="Gene3D" id="3.40.50.1980">
    <property type="entry name" value="Nitrogenase molybdenum iron protein domain"/>
    <property type="match status" value="2"/>
</dbReference>
<dbReference type="GO" id="GO:0030001">
    <property type="term" value="P:metal ion transport"/>
    <property type="evidence" value="ECO:0007669"/>
    <property type="project" value="InterPro"/>
</dbReference>
<dbReference type="SUPFAM" id="SSF53807">
    <property type="entry name" value="Helical backbone' metal receptor"/>
    <property type="match status" value="1"/>
</dbReference>
<evidence type="ECO:0000256" key="6">
    <source>
        <dbReference type="SAM" id="SignalP"/>
    </source>
</evidence>
<evidence type="ECO:0000256" key="5">
    <source>
        <dbReference type="SAM" id="MobiDB-lite"/>
    </source>
</evidence>
<dbReference type="GO" id="GO:0030313">
    <property type="term" value="C:cell envelope"/>
    <property type="evidence" value="ECO:0007669"/>
    <property type="project" value="UniProtKB-SubCell"/>
</dbReference>
<reference evidence="7 8" key="1">
    <citation type="submission" date="2018-12" db="EMBL/GenBank/DDBJ databases">
        <authorList>
            <consortium name="Pathogen Informatics"/>
        </authorList>
    </citation>
    <scope>NUCLEOTIDE SEQUENCE [LARGE SCALE GENOMIC DNA]</scope>
    <source>
        <strain evidence="7 8">NCTC10485</strain>
    </source>
</reference>
<accession>A0A3S4RNQ9</accession>
<dbReference type="PANTHER" id="PTHR42953">
    <property type="entry name" value="HIGH-AFFINITY ZINC UPTAKE SYSTEM PROTEIN ZNUA-RELATED"/>
    <property type="match status" value="1"/>
</dbReference>
<organism evidence="7 8">
    <name type="scientific">Mycolicibacterium chitae</name>
    <name type="common">Mycobacterium chitae</name>
    <dbReference type="NCBI Taxonomy" id="1792"/>
    <lineage>
        <taxon>Bacteria</taxon>
        <taxon>Bacillati</taxon>
        <taxon>Actinomycetota</taxon>
        <taxon>Actinomycetes</taxon>
        <taxon>Mycobacteriales</taxon>
        <taxon>Mycobacteriaceae</taxon>
        <taxon>Mycolicibacterium</taxon>
    </lineage>
</organism>